<reference evidence="2 3" key="1">
    <citation type="submission" date="2018-11" db="EMBL/GenBank/DDBJ databases">
        <title>Genomes From Bacteria Associated with the Canine Oral Cavity: a Test Case for Automated Genome-Based Taxonomic Assignment.</title>
        <authorList>
            <person name="Coil D.A."/>
            <person name="Jospin G."/>
            <person name="Darling A.E."/>
            <person name="Wallis C."/>
            <person name="Davis I.J."/>
            <person name="Harris S."/>
            <person name="Eisen J.A."/>
            <person name="Holcombe L.J."/>
            <person name="O'Flynn C."/>
        </authorList>
    </citation>
    <scope>NUCLEOTIDE SEQUENCE [LARGE SCALE GENOMIC DNA]</scope>
    <source>
        <strain evidence="2 3">OH2822_COT-296</strain>
    </source>
</reference>
<dbReference type="AlphaFoldDB" id="A0A3P1WQ96"/>
<keyword evidence="1" id="KW-1133">Transmembrane helix</keyword>
<dbReference type="EMBL" id="RQYT01000030">
    <property type="protein sequence ID" value="RRD48772.1"/>
    <property type="molecule type" value="Genomic_DNA"/>
</dbReference>
<dbReference type="Proteomes" id="UP000280935">
    <property type="component" value="Unassembled WGS sequence"/>
</dbReference>
<protein>
    <submittedName>
        <fullName evidence="2">Uncharacterized protein</fullName>
    </submittedName>
</protein>
<name>A0A3P1WQ96_9ACTN</name>
<sequence>MYPVMVGVGVAVRWALLYVPLVFVTQLWAGSQYSPGQGGGWQELALWAGIFGVVTVAACVERAFNGDRIVDPQAVLKVAAIGHVVGAMIAVFWFTAKGGPNRSDWFIAPATATVFVALWVHLLAARIPEEMEE</sequence>
<evidence type="ECO:0000313" key="2">
    <source>
        <dbReference type="EMBL" id="RRD48772.1"/>
    </source>
</evidence>
<comment type="caution">
    <text evidence="2">The sequence shown here is derived from an EMBL/GenBank/DDBJ whole genome shotgun (WGS) entry which is preliminary data.</text>
</comment>
<feature type="transmembrane region" description="Helical" evidence="1">
    <location>
        <begin position="12"/>
        <end position="29"/>
    </location>
</feature>
<evidence type="ECO:0000313" key="3">
    <source>
        <dbReference type="Proteomes" id="UP000280935"/>
    </source>
</evidence>
<dbReference type="OrthoDB" id="5193597at2"/>
<accession>A0A3P1WQ96</accession>
<keyword evidence="1" id="KW-0812">Transmembrane</keyword>
<feature type="transmembrane region" description="Helical" evidence="1">
    <location>
        <begin position="106"/>
        <end position="125"/>
    </location>
</feature>
<feature type="transmembrane region" description="Helical" evidence="1">
    <location>
        <begin position="44"/>
        <end position="64"/>
    </location>
</feature>
<keyword evidence="1" id="KW-0472">Membrane</keyword>
<proteinExistence type="predicted"/>
<feature type="transmembrane region" description="Helical" evidence="1">
    <location>
        <begin position="76"/>
        <end position="94"/>
    </location>
</feature>
<gene>
    <name evidence="2" type="ORF">EII35_11230</name>
</gene>
<organism evidence="2 3">
    <name type="scientific">Arachnia propionica</name>
    <dbReference type="NCBI Taxonomy" id="1750"/>
    <lineage>
        <taxon>Bacteria</taxon>
        <taxon>Bacillati</taxon>
        <taxon>Actinomycetota</taxon>
        <taxon>Actinomycetes</taxon>
        <taxon>Propionibacteriales</taxon>
        <taxon>Propionibacteriaceae</taxon>
        <taxon>Arachnia</taxon>
    </lineage>
</organism>
<evidence type="ECO:0000256" key="1">
    <source>
        <dbReference type="SAM" id="Phobius"/>
    </source>
</evidence>
<dbReference type="RefSeq" id="WP_125228561.1">
    <property type="nucleotide sequence ID" value="NZ_RQYT01000030.1"/>
</dbReference>